<organism evidence="1 2">
    <name type="scientific">Limnobaculum allomyrinae</name>
    <dbReference type="NCBI Taxonomy" id="2791986"/>
    <lineage>
        <taxon>Bacteria</taxon>
        <taxon>Pseudomonadati</taxon>
        <taxon>Pseudomonadota</taxon>
        <taxon>Gammaproteobacteria</taxon>
        <taxon>Enterobacterales</taxon>
        <taxon>Budviciaceae</taxon>
        <taxon>Limnobaculum</taxon>
    </lineage>
</organism>
<comment type="caution">
    <text evidence="1">The sequence shown here is derived from an EMBL/GenBank/DDBJ whole genome shotgun (WGS) entry which is preliminary data.</text>
</comment>
<reference evidence="1 2" key="1">
    <citation type="submission" date="2020-11" db="EMBL/GenBank/DDBJ databases">
        <title>Insectihabitans protaetiae gen. nov. sp. nov. and Insectihabitans allomyrinae sp. nov., isolated from larvae of Protaetia brevitarsis seulensis and Allomyrina dichotoma, respectively.</title>
        <authorList>
            <person name="Lee S.D."/>
            <person name="Byeon Y.-S."/>
            <person name="Kim S.-M."/>
            <person name="Yang H.L."/>
            <person name="Kim I.S."/>
        </authorList>
    </citation>
    <scope>NUCLEOTIDE SEQUENCE [LARGE SCALE GENOMIC DNA]</scope>
    <source>
        <strain evidence="1 2">BWR-B9</strain>
    </source>
</reference>
<dbReference type="EMBL" id="JADRCR010000009">
    <property type="protein sequence ID" value="MBK5145106.1"/>
    <property type="molecule type" value="Genomic_DNA"/>
</dbReference>
<protein>
    <submittedName>
        <fullName evidence="1">Tail fiber assembly protein</fullName>
    </submittedName>
</protein>
<dbReference type="InterPro" id="IPR003458">
    <property type="entry name" value="Phage_T4_Gp38_tail_assem"/>
</dbReference>
<dbReference type="InterPro" id="IPR051220">
    <property type="entry name" value="TFA_Chaperone"/>
</dbReference>
<keyword evidence="2" id="KW-1185">Reference proteome</keyword>
<evidence type="ECO:0000313" key="1">
    <source>
        <dbReference type="EMBL" id="MBK5145106.1"/>
    </source>
</evidence>
<dbReference type="Pfam" id="PF02413">
    <property type="entry name" value="Caudo_TAP"/>
    <property type="match status" value="1"/>
</dbReference>
<evidence type="ECO:0000313" key="2">
    <source>
        <dbReference type="Proteomes" id="UP001296921"/>
    </source>
</evidence>
<proteinExistence type="predicted"/>
<name>A0ABS1ITN2_9GAMM</name>
<dbReference type="Proteomes" id="UP001296921">
    <property type="component" value="Unassembled WGS sequence"/>
</dbReference>
<sequence>MRDLMDEQAKKQMDITVAEAEKQRLTDEASTYINTQQWPSKLALGRLSEADKVKFNLWLDYLDILNAIDTSQAPNIEWPKSPQ</sequence>
<dbReference type="PANTHER" id="PTHR34413">
    <property type="entry name" value="PROPHAGE TAIL FIBER ASSEMBLY PROTEIN HOMOLOG TFAE-RELATED-RELATED"/>
    <property type="match status" value="1"/>
</dbReference>
<accession>A0ABS1ITN2</accession>
<gene>
    <name evidence="1" type="ORF">I2494_15560</name>
</gene>
<dbReference type="PANTHER" id="PTHR34413:SF1">
    <property type="entry name" value="CYTOPLASMIC PROTEIN"/>
    <property type="match status" value="1"/>
</dbReference>